<gene>
    <name evidence="8" type="ORF">CcCBS67573_g04469</name>
</gene>
<feature type="transmembrane region" description="Helical" evidence="7">
    <location>
        <begin position="148"/>
        <end position="173"/>
    </location>
</feature>
<feature type="transmembrane region" description="Helical" evidence="7">
    <location>
        <begin position="91"/>
        <end position="111"/>
    </location>
</feature>
<feature type="transmembrane region" description="Helical" evidence="7">
    <location>
        <begin position="227"/>
        <end position="260"/>
    </location>
</feature>
<feature type="transmembrane region" description="Helical" evidence="7">
    <location>
        <begin position="481"/>
        <end position="512"/>
    </location>
</feature>
<comment type="similarity">
    <text evidence="7">Belongs to the inorganic phosphate transporter (PiT) (TC 2.A.20) family.</text>
</comment>
<evidence type="ECO:0000313" key="8">
    <source>
        <dbReference type="EMBL" id="TPX74265.1"/>
    </source>
</evidence>
<feature type="transmembrane region" description="Helical" evidence="7">
    <location>
        <begin position="524"/>
        <end position="550"/>
    </location>
</feature>
<dbReference type="STRING" id="246404.A0A507FEU5"/>
<dbReference type="Pfam" id="PF01384">
    <property type="entry name" value="PHO4"/>
    <property type="match status" value="1"/>
</dbReference>
<feature type="transmembrane region" description="Helical" evidence="7">
    <location>
        <begin position="49"/>
        <end position="71"/>
    </location>
</feature>
<keyword evidence="5 7" id="KW-1133">Transmembrane helix</keyword>
<proteinExistence type="inferred from homology"/>
<name>A0A507FEU5_9FUNG</name>
<comment type="subcellular location">
    <subcellularLocation>
        <location evidence="1 7">Membrane</location>
        <topology evidence="1 7">Multi-pass membrane protein</topology>
    </subcellularLocation>
</comment>
<feature type="transmembrane region" description="Helical" evidence="7">
    <location>
        <begin position="439"/>
        <end position="461"/>
    </location>
</feature>
<dbReference type="OrthoDB" id="260807at2759"/>
<evidence type="ECO:0000256" key="1">
    <source>
        <dbReference type="ARBA" id="ARBA00004141"/>
    </source>
</evidence>
<organism evidence="8 9">
    <name type="scientific">Chytriomyces confervae</name>
    <dbReference type="NCBI Taxonomy" id="246404"/>
    <lineage>
        <taxon>Eukaryota</taxon>
        <taxon>Fungi</taxon>
        <taxon>Fungi incertae sedis</taxon>
        <taxon>Chytridiomycota</taxon>
        <taxon>Chytridiomycota incertae sedis</taxon>
        <taxon>Chytridiomycetes</taxon>
        <taxon>Chytridiales</taxon>
        <taxon>Chytriomycetaceae</taxon>
        <taxon>Chytriomyces</taxon>
    </lineage>
</organism>
<keyword evidence="3 7" id="KW-0592">Phosphate transport</keyword>
<keyword evidence="6 7" id="KW-0472">Membrane</keyword>
<comment type="caution">
    <text evidence="8">The sequence shown here is derived from an EMBL/GenBank/DDBJ whole genome shotgun (WGS) entry which is preliminary data.</text>
</comment>
<evidence type="ECO:0000256" key="4">
    <source>
        <dbReference type="ARBA" id="ARBA00022692"/>
    </source>
</evidence>
<dbReference type="Proteomes" id="UP000320333">
    <property type="component" value="Unassembled WGS sequence"/>
</dbReference>
<dbReference type="GO" id="GO:0035435">
    <property type="term" value="P:phosphate ion transmembrane transport"/>
    <property type="evidence" value="ECO:0007669"/>
    <property type="project" value="TreeGrafter"/>
</dbReference>
<evidence type="ECO:0000313" key="9">
    <source>
        <dbReference type="Proteomes" id="UP000320333"/>
    </source>
</evidence>
<protein>
    <recommendedName>
        <fullName evidence="7">Phosphate transporter</fullName>
    </recommendedName>
</protein>
<evidence type="ECO:0000256" key="7">
    <source>
        <dbReference type="RuleBase" id="RU363058"/>
    </source>
</evidence>
<feature type="transmembrane region" description="Helical" evidence="7">
    <location>
        <begin position="185"/>
        <end position="207"/>
    </location>
</feature>
<keyword evidence="9" id="KW-1185">Reference proteome</keyword>
<feature type="transmembrane region" description="Helical" evidence="7">
    <location>
        <begin position="12"/>
        <end position="29"/>
    </location>
</feature>
<evidence type="ECO:0000256" key="2">
    <source>
        <dbReference type="ARBA" id="ARBA00022448"/>
    </source>
</evidence>
<keyword evidence="2 7" id="KW-0813">Transport</keyword>
<evidence type="ECO:0000256" key="3">
    <source>
        <dbReference type="ARBA" id="ARBA00022592"/>
    </source>
</evidence>
<dbReference type="PANTHER" id="PTHR11101:SF80">
    <property type="entry name" value="PHOSPHATE TRANSPORTER"/>
    <property type="match status" value="1"/>
</dbReference>
<accession>A0A507FEU5</accession>
<sequence length="561" mass="59687">MPVVPMPVNSFTWIFGVTVAFAILDAYAIGANDVANSFATSVGSRSLKLWQACSIAVFTELGGALLLGGVTTGTIKDGIIQLGKFDTRQDLLMAAFMCALIGSSTWVMIATRLGWPVSTTHSIIGALIGVGISAFGPSAVNWDWSGKGVSFVVAGWFIAPALAGVLAAIIYALTSQFVFKAKNPLRAGIFALPVYFTVTTFIVTFFVVTKNGRSPFKISSPSVGQPIAVTGDVALGMAIIGGITGAMLLFTTLFAVPYFIRKLEKEEDIKWYHLFYIFLVPTQPRNENLELELSRQFTPHLVEEGKDFIVADGVKNDGAVAVEGTAATATVAVAKNDNTDKTIASTFKGAFAGVYAAATKGLTMDIAGEQSAAAKEAHHHATLYDNKVEYLFSFLQVMTASFASFSHGANDTANAIGPLAAVYDLWSTGKVAKNANVELWMFILGGLSIDLGLVLWGWRIMVNLGNNLTYHSPSRGFAMELGAATAVITATFFALPVSTTQCIVGATIGVGLMNGSMKAVNWRMVSWTMFSWILTLPVAGLSAGILYTILTRGPSFNYPTA</sequence>
<dbReference type="EMBL" id="QEAP01000135">
    <property type="protein sequence ID" value="TPX74265.1"/>
    <property type="molecule type" value="Genomic_DNA"/>
</dbReference>
<keyword evidence="4 7" id="KW-0812">Transmembrane</keyword>
<evidence type="ECO:0000256" key="5">
    <source>
        <dbReference type="ARBA" id="ARBA00022989"/>
    </source>
</evidence>
<dbReference type="GO" id="GO:0016020">
    <property type="term" value="C:membrane"/>
    <property type="evidence" value="ECO:0007669"/>
    <property type="project" value="UniProtKB-SubCell"/>
</dbReference>
<dbReference type="AlphaFoldDB" id="A0A507FEU5"/>
<feature type="transmembrane region" description="Helical" evidence="7">
    <location>
        <begin position="123"/>
        <end position="142"/>
    </location>
</feature>
<dbReference type="InterPro" id="IPR001204">
    <property type="entry name" value="Phos_transporter"/>
</dbReference>
<comment type="function">
    <text evidence="7">Sodium-phosphate symporter.</text>
</comment>
<dbReference type="GO" id="GO:0005315">
    <property type="term" value="F:phosphate transmembrane transporter activity"/>
    <property type="evidence" value="ECO:0007669"/>
    <property type="project" value="InterPro"/>
</dbReference>
<dbReference type="PANTHER" id="PTHR11101">
    <property type="entry name" value="PHOSPHATE TRANSPORTER"/>
    <property type="match status" value="1"/>
</dbReference>
<evidence type="ECO:0000256" key="6">
    <source>
        <dbReference type="ARBA" id="ARBA00023136"/>
    </source>
</evidence>
<reference evidence="8 9" key="1">
    <citation type="journal article" date="2019" name="Sci. Rep.">
        <title>Comparative genomics of chytrid fungi reveal insights into the obligate biotrophic and pathogenic lifestyle of Synchytrium endobioticum.</title>
        <authorList>
            <person name="van de Vossenberg B.T.L.H."/>
            <person name="Warris S."/>
            <person name="Nguyen H.D.T."/>
            <person name="van Gent-Pelzer M.P.E."/>
            <person name="Joly D.L."/>
            <person name="van de Geest H.C."/>
            <person name="Bonants P.J.M."/>
            <person name="Smith D.S."/>
            <person name="Levesque C.A."/>
            <person name="van der Lee T.A.J."/>
        </authorList>
    </citation>
    <scope>NUCLEOTIDE SEQUENCE [LARGE SCALE GENOMIC DNA]</scope>
    <source>
        <strain evidence="8 9">CBS 675.73</strain>
    </source>
</reference>